<dbReference type="Proteomes" id="UP000024635">
    <property type="component" value="Unassembled WGS sequence"/>
</dbReference>
<keyword evidence="2" id="KW-1185">Reference proteome</keyword>
<proteinExistence type="predicted"/>
<reference evidence="2" key="1">
    <citation type="journal article" date="2015" name="Nat. Genet.">
        <title>The genome and transcriptome of the zoonotic hookworm Ancylostoma ceylanicum identify infection-specific gene families.</title>
        <authorList>
            <person name="Schwarz E.M."/>
            <person name="Hu Y."/>
            <person name="Antoshechkin I."/>
            <person name="Miller M.M."/>
            <person name="Sternberg P.W."/>
            <person name="Aroian R.V."/>
        </authorList>
    </citation>
    <scope>NUCLEOTIDE SEQUENCE</scope>
    <source>
        <strain evidence="2">HY135</strain>
    </source>
</reference>
<comment type="caution">
    <text evidence="1">The sequence shown here is derived from an EMBL/GenBank/DDBJ whole genome shotgun (WGS) entry which is preliminary data.</text>
</comment>
<sequence length="76" mass="8728">MEFSSKSNFLQQMDPFLLAHRCCRSEFSHHRSSIYYKCKLSSFSCISHSKSSHTTLFRAGFYSARLLIVSSQVRGA</sequence>
<evidence type="ECO:0000313" key="2">
    <source>
        <dbReference type="Proteomes" id="UP000024635"/>
    </source>
</evidence>
<organism evidence="1 2">
    <name type="scientific">Ancylostoma ceylanicum</name>
    <dbReference type="NCBI Taxonomy" id="53326"/>
    <lineage>
        <taxon>Eukaryota</taxon>
        <taxon>Metazoa</taxon>
        <taxon>Ecdysozoa</taxon>
        <taxon>Nematoda</taxon>
        <taxon>Chromadorea</taxon>
        <taxon>Rhabditida</taxon>
        <taxon>Rhabditina</taxon>
        <taxon>Rhabditomorpha</taxon>
        <taxon>Strongyloidea</taxon>
        <taxon>Ancylostomatidae</taxon>
        <taxon>Ancylostomatinae</taxon>
        <taxon>Ancylostoma</taxon>
    </lineage>
</organism>
<dbReference type="AlphaFoldDB" id="A0A016WGF0"/>
<name>A0A016WGF0_9BILA</name>
<accession>A0A016WGF0</accession>
<dbReference type="EMBL" id="JARK01000322">
    <property type="protein sequence ID" value="EYC38372.1"/>
    <property type="molecule type" value="Genomic_DNA"/>
</dbReference>
<gene>
    <name evidence="1" type="primary">Acey_s0722.g1838</name>
    <name evidence="1" type="ORF">Y032_0722g1838</name>
</gene>
<protein>
    <submittedName>
        <fullName evidence="1">Uncharacterized protein</fullName>
    </submittedName>
</protein>
<evidence type="ECO:0000313" key="1">
    <source>
        <dbReference type="EMBL" id="EYC38372.1"/>
    </source>
</evidence>